<protein>
    <submittedName>
        <fullName evidence="10">Ribosomal protein L2</fullName>
    </submittedName>
</protein>
<dbReference type="SUPFAM" id="SSF50249">
    <property type="entry name" value="Nucleic acid-binding proteins"/>
    <property type="match status" value="1"/>
</dbReference>
<dbReference type="GO" id="GO:0003723">
    <property type="term" value="F:RNA binding"/>
    <property type="evidence" value="ECO:0007669"/>
    <property type="project" value="InterPro"/>
</dbReference>
<accession>A0A0U2L5K5</accession>
<dbReference type="Pfam" id="PF03947">
    <property type="entry name" value="Ribosomal_L2_C"/>
    <property type="match status" value="1"/>
</dbReference>
<dbReference type="PANTHER" id="PTHR13691">
    <property type="entry name" value="RIBOSOMAL PROTEIN L2"/>
    <property type="match status" value="1"/>
</dbReference>
<dbReference type="AlphaFoldDB" id="A0A0U2L5K5"/>
<geneLocation type="mitochondrion" evidence="10"/>
<evidence type="ECO:0000256" key="5">
    <source>
        <dbReference type="ARBA" id="ARBA00022980"/>
    </source>
</evidence>
<proteinExistence type="inferred from homology"/>
<dbReference type="Gene3D" id="4.10.950.10">
    <property type="entry name" value="Ribosomal protein L2, domain 3"/>
    <property type="match status" value="1"/>
</dbReference>
<evidence type="ECO:0000256" key="2">
    <source>
        <dbReference type="ARBA" id="ARBA00005636"/>
    </source>
</evidence>
<dbReference type="Gene3D" id="2.30.30.30">
    <property type="match status" value="1"/>
</dbReference>
<evidence type="ECO:0000259" key="9">
    <source>
        <dbReference type="SMART" id="SM01383"/>
    </source>
</evidence>
<dbReference type="GO" id="GO:0005762">
    <property type="term" value="C:mitochondrial large ribosomal subunit"/>
    <property type="evidence" value="ECO:0007669"/>
    <property type="project" value="TreeGrafter"/>
</dbReference>
<dbReference type="PANTHER" id="PTHR13691:SF5">
    <property type="entry name" value="LARGE RIBOSOMAL SUBUNIT PROTEIN UL2M"/>
    <property type="match status" value="1"/>
</dbReference>
<dbReference type="InterPro" id="IPR008991">
    <property type="entry name" value="Translation_prot_SH3-like_sf"/>
</dbReference>
<evidence type="ECO:0000256" key="3">
    <source>
        <dbReference type="ARBA" id="ARBA00022528"/>
    </source>
</evidence>
<dbReference type="NCBIfam" id="TIGR01171">
    <property type="entry name" value="rplB_bact"/>
    <property type="match status" value="1"/>
</dbReference>
<dbReference type="SMART" id="SM01382">
    <property type="entry name" value="Ribosomal_L2_C"/>
    <property type="match status" value="1"/>
</dbReference>
<dbReference type="GO" id="GO:0009507">
    <property type="term" value="C:chloroplast"/>
    <property type="evidence" value="ECO:0007669"/>
    <property type="project" value="UniProtKB-SubCell"/>
</dbReference>
<dbReference type="InterPro" id="IPR012340">
    <property type="entry name" value="NA-bd_OB-fold"/>
</dbReference>
<dbReference type="InterPro" id="IPR022666">
    <property type="entry name" value="Ribosomal_uL2_RNA-bd_dom"/>
</dbReference>
<dbReference type="PROSITE" id="PS00467">
    <property type="entry name" value="RIBOSOMAL_L2"/>
    <property type="match status" value="1"/>
</dbReference>
<evidence type="ECO:0000259" key="8">
    <source>
        <dbReference type="SMART" id="SM01382"/>
    </source>
</evidence>
<comment type="subcellular location">
    <subcellularLocation>
        <location evidence="1">Plastid</location>
        <location evidence="1">Chloroplast</location>
    </subcellularLocation>
</comment>
<sequence>MNFKTEKLTTSSQRHLVQLDKKHLDKKPFFKKHIKSIKRSFGRNNSGKITVNHKGGGHKRKYRTINFYRTNHSVGITTSIEYDPNRSASIASIYDTEQKNFFYILAPNDLKIGDIVKSGLKAEPKIGHSLPISNIPVGSYIHNISPTVSKPAQISRAAGTFSKLKEKTFKYAKIELSSGETRFISPQCYATIGIVSNELTFLTKLGKAGRSRWLNNRPTVRGVAMNPIDHPHGGGEGKKSGKDKTPWGKNNKKGKTSKSKNKAIIKK</sequence>
<dbReference type="Pfam" id="PF00181">
    <property type="entry name" value="Ribosomal_L2_N"/>
    <property type="match status" value="1"/>
</dbReference>
<keyword evidence="10" id="KW-0496">Mitochondrion</keyword>
<keyword evidence="4" id="KW-0934">Plastid</keyword>
<feature type="compositionally biased region" description="Basic residues" evidence="7">
    <location>
        <begin position="250"/>
        <end position="267"/>
    </location>
</feature>
<dbReference type="SMART" id="SM01383">
    <property type="entry name" value="Ribosomal_L2"/>
    <property type="match status" value="1"/>
</dbReference>
<dbReference type="InterPro" id="IPR002171">
    <property type="entry name" value="Ribosomal_uL2"/>
</dbReference>
<dbReference type="InterPro" id="IPR022671">
    <property type="entry name" value="Ribosomal_uL2_CS"/>
</dbReference>
<dbReference type="GeneID" id="26039310"/>
<comment type="similarity">
    <text evidence="2">Belongs to the universal ribosomal protein uL2 family.</text>
</comment>
<dbReference type="GO" id="GO:0003735">
    <property type="term" value="F:structural constituent of ribosome"/>
    <property type="evidence" value="ECO:0007669"/>
    <property type="project" value="InterPro"/>
</dbReference>
<dbReference type="GO" id="GO:0032543">
    <property type="term" value="P:mitochondrial translation"/>
    <property type="evidence" value="ECO:0007669"/>
    <property type="project" value="TreeGrafter"/>
</dbReference>
<keyword evidence="3" id="KW-0150">Chloroplast</keyword>
<organism evidence="10">
    <name type="scientific">Fistulifera solaris</name>
    <name type="common">Oleaginous diatom</name>
    <dbReference type="NCBI Taxonomy" id="1519565"/>
    <lineage>
        <taxon>Eukaryota</taxon>
        <taxon>Sar</taxon>
        <taxon>Stramenopiles</taxon>
        <taxon>Ochrophyta</taxon>
        <taxon>Bacillariophyta</taxon>
        <taxon>Bacillariophyceae</taxon>
        <taxon>Bacillariophycidae</taxon>
        <taxon>Naviculales</taxon>
        <taxon>Naviculaceae</taxon>
        <taxon>Fistulifera</taxon>
    </lineage>
</organism>
<keyword evidence="5 10" id="KW-0689">Ribosomal protein</keyword>
<dbReference type="GO" id="GO:0016740">
    <property type="term" value="F:transferase activity"/>
    <property type="evidence" value="ECO:0007669"/>
    <property type="project" value="InterPro"/>
</dbReference>
<dbReference type="Gene3D" id="2.40.50.140">
    <property type="entry name" value="Nucleic acid-binding proteins"/>
    <property type="match status" value="1"/>
</dbReference>
<reference evidence="10" key="1">
    <citation type="journal article" date="2015" name="Mitochondrial DNA">
        <title>Complete mitochondrial genome of Fistulifera solaris (Bacillariophycidae).</title>
        <authorList>
            <person name="Tang X."/>
            <person name="Bi G."/>
        </authorList>
    </citation>
    <scope>NUCLEOTIDE SEQUENCE</scope>
</reference>
<dbReference type="FunFam" id="4.10.950.10:FF:000001">
    <property type="entry name" value="50S ribosomal protein L2"/>
    <property type="match status" value="1"/>
</dbReference>
<dbReference type="InterPro" id="IPR005880">
    <property type="entry name" value="Ribosomal_uL2_bac/org-type"/>
</dbReference>
<feature type="region of interest" description="Disordered" evidence="7">
    <location>
        <begin position="218"/>
        <end position="267"/>
    </location>
</feature>
<dbReference type="InterPro" id="IPR014726">
    <property type="entry name" value="Ribosomal_uL2_dom3"/>
</dbReference>
<evidence type="ECO:0000256" key="4">
    <source>
        <dbReference type="ARBA" id="ARBA00022640"/>
    </source>
</evidence>
<name>A0A0U2L5K5_FISSO</name>
<dbReference type="PIRSF" id="PIRSF002158">
    <property type="entry name" value="Ribosomal_L2"/>
    <property type="match status" value="1"/>
</dbReference>
<evidence type="ECO:0000256" key="6">
    <source>
        <dbReference type="ARBA" id="ARBA00023274"/>
    </source>
</evidence>
<dbReference type="RefSeq" id="YP_009167301.1">
    <property type="nucleotide sequence ID" value="NC_027978.1"/>
</dbReference>
<keyword evidence="6" id="KW-0687">Ribonucleoprotein</keyword>
<feature type="compositionally biased region" description="Basic and acidic residues" evidence="7">
    <location>
        <begin position="229"/>
        <end position="246"/>
    </location>
</feature>
<evidence type="ECO:0000256" key="7">
    <source>
        <dbReference type="SAM" id="MobiDB-lite"/>
    </source>
</evidence>
<dbReference type="InterPro" id="IPR022669">
    <property type="entry name" value="Ribosomal_uL2_C"/>
</dbReference>
<evidence type="ECO:0000256" key="1">
    <source>
        <dbReference type="ARBA" id="ARBA00004229"/>
    </source>
</evidence>
<dbReference type="SUPFAM" id="SSF50104">
    <property type="entry name" value="Translation proteins SH3-like domain"/>
    <property type="match status" value="1"/>
</dbReference>
<gene>
    <name evidence="10" type="primary">rpl2</name>
</gene>
<feature type="domain" description="Large ribosomal subunit protein uL2 RNA-binding" evidence="9">
    <location>
        <begin position="42"/>
        <end position="118"/>
    </location>
</feature>
<dbReference type="EMBL" id="KT363689">
    <property type="protein sequence ID" value="ALG35769.1"/>
    <property type="molecule type" value="Genomic_DNA"/>
</dbReference>
<feature type="domain" description="Large ribosomal subunit protein uL2 C-terminal" evidence="8">
    <location>
        <begin position="124"/>
        <end position="250"/>
    </location>
</feature>
<evidence type="ECO:0000313" key="10">
    <source>
        <dbReference type="EMBL" id="ALG35769.1"/>
    </source>
</evidence>
<dbReference type="InterPro" id="IPR014722">
    <property type="entry name" value="Rib_uL2_dom2"/>
</dbReference>